<evidence type="ECO:0000313" key="2">
    <source>
        <dbReference type="Proteomes" id="UP000179524"/>
    </source>
</evidence>
<dbReference type="OrthoDB" id="9849333at2"/>
<protein>
    <submittedName>
        <fullName evidence="1">Uncharacterized protein</fullName>
    </submittedName>
</protein>
<dbReference type="RefSeq" id="WP_071309151.1">
    <property type="nucleotide sequence ID" value="NZ_MLQR01000020.1"/>
</dbReference>
<comment type="caution">
    <text evidence="1">The sequence shown here is derived from an EMBL/GenBank/DDBJ whole genome shotgun (WGS) entry which is preliminary data.</text>
</comment>
<dbReference type="AlphaFoldDB" id="A0A1S2LPA2"/>
<evidence type="ECO:0000313" key="1">
    <source>
        <dbReference type="EMBL" id="OIJ14349.1"/>
    </source>
</evidence>
<dbReference type="Proteomes" id="UP000179524">
    <property type="component" value="Unassembled WGS sequence"/>
</dbReference>
<keyword evidence="2" id="KW-1185">Reference proteome</keyword>
<organism evidence="1 2">
    <name type="scientific">Anaerobacillus alkalilacustris</name>
    <dbReference type="NCBI Taxonomy" id="393763"/>
    <lineage>
        <taxon>Bacteria</taxon>
        <taxon>Bacillati</taxon>
        <taxon>Bacillota</taxon>
        <taxon>Bacilli</taxon>
        <taxon>Bacillales</taxon>
        <taxon>Bacillaceae</taxon>
        <taxon>Anaerobacillus</taxon>
    </lineage>
</organism>
<gene>
    <name evidence="1" type="ORF">BKP37_08355</name>
</gene>
<proteinExistence type="predicted"/>
<accession>A0A1S2LPA2</accession>
<reference evidence="1 2" key="1">
    <citation type="submission" date="2016-10" db="EMBL/GenBank/DDBJ databases">
        <title>Draft genome sequences of four alkaliphilic bacteria belonging to the Anaerobacillus genus.</title>
        <authorList>
            <person name="Bassil N.M."/>
            <person name="Lloyd J.R."/>
        </authorList>
    </citation>
    <scope>NUCLEOTIDE SEQUENCE [LARGE SCALE GENOMIC DNA]</scope>
    <source>
        <strain evidence="1 2">DSM 18345</strain>
    </source>
</reference>
<dbReference type="EMBL" id="MLQR01000020">
    <property type="protein sequence ID" value="OIJ14349.1"/>
    <property type="molecule type" value="Genomic_DNA"/>
</dbReference>
<sequence length="68" mass="8194">MRKFLINIDHKPFEEFETVEEANQYYDSLVERHENVYDNFCILDSMELVEIATFNQGEEVKLRLSTVY</sequence>
<name>A0A1S2LPA2_9BACI</name>